<evidence type="ECO:0000256" key="5">
    <source>
        <dbReference type="SAM" id="Phobius"/>
    </source>
</evidence>
<evidence type="ECO:0000256" key="4">
    <source>
        <dbReference type="ARBA" id="ARBA00023136"/>
    </source>
</evidence>
<dbReference type="PANTHER" id="PTHR33507:SF3">
    <property type="entry name" value="INNER MEMBRANE PROTEIN YBBJ"/>
    <property type="match status" value="1"/>
</dbReference>
<evidence type="ECO:0000256" key="2">
    <source>
        <dbReference type="ARBA" id="ARBA00022692"/>
    </source>
</evidence>
<dbReference type="InterPro" id="IPR002810">
    <property type="entry name" value="NfeD-like_C"/>
</dbReference>
<gene>
    <name evidence="7" type="ORF">ACFSC7_15880</name>
</gene>
<comment type="caution">
    <text evidence="7">The sequence shown here is derived from an EMBL/GenBank/DDBJ whole genome shotgun (WGS) entry which is preliminary data.</text>
</comment>
<evidence type="ECO:0000256" key="3">
    <source>
        <dbReference type="ARBA" id="ARBA00022989"/>
    </source>
</evidence>
<dbReference type="Gene3D" id="2.40.50.140">
    <property type="entry name" value="Nucleic acid-binding proteins"/>
    <property type="match status" value="1"/>
</dbReference>
<feature type="domain" description="NfeD-like C-terminal" evidence="6">
    <location>
        <begin position="99"/>
        <end position="150"/>
    </location>
</feature>
<evidence type="ECO:0000259" key="6">
    <source>
        <dbReference type="Pfam" id="PF01957"/>
    </source>
</evidence>
<keyword evidence="3 5" id="KW-1133">Transmembrane helix</keyword>
<dbReference type="Pfam" id="PF01957">
    <property type="entry name" value="NfeD"/>
    <property type="match status" value="1"/>
</dbReference>
<feature type="transmembrane region" description="Helical" evidence="5">
    <location>
        <begin position="60"/>
        <end position="80"/>
    </location>
</feature>
<evidence type="ECO:0000313" key="8">
    <source>
        <dbReference type="Proteomes" id="UP001597327"/>
    </source>
</evidence>
<accession>A0ABW4K203</accession>
<keyword evidence="2 5" id="KW-0812">Transmembrane</keyword>
<dbReference type="RefSeq" id="WP_149894198.1">
    <property type="nucleotide sequence ID" value="NZ_JBHUFA010000013.1"/>
</dbReference>
<name>A0ABW4K203_9HYPH</name>
<keyword evidence="8" id="KW-1185">Reference proteome</keyword>
<organism evidence="7 8">
    <name type="scientific">Roseibium aestuarii</name>
    <dbReference type="NCBI Taxonomy" id="2600299"/>
    <lineage>
        <taxon>Bacteria</taxon>
        <taxon>Pseudomonadati</taxon>
        <taxon>Pseudomonadota</taxon>
        <taxon>Alphaproteobacteria</taxon>
        <taxon>Hyphomicrobiales</taxon>
        <taxon>Stappiaceae</taxon>
        <taxon>Roseibium</taxon>
    </lineage>
</organism>
<feature type="transmembrane region" description="Helical" evidence="5">
    <location>
        <begin position="35"/>
        <end position="54"/>
    </location>
</feature>
<proteinExistence type="predicted"/>
<protein>
    <submittedName>
        <fullName evidence="7">NfeD family protein</fullName>
    </submittedName>
</protein>
<keyword evidence="4 5" id="KW-0472">Membrane</keyword>
<comment type="subcellular location">
    <subcellularLocation>
        <location evidence="1">Membrane</location>
        <topology evidence="1">Multi-pass membrane protein</topology>
    </subcellularLocation>
</comment>
<sequence>MMDSVILEKIAALGAWGWWIFGVALLGLEILAPGTLFLWFGVAAILVGVVDLVVDLSWQSALLLYAVLSLASFFLGRMLLRRGAKAEGGDPNLNRRGSRYVGREFVLAQPILQGVGRLSIDDTVWQITGPDLPSGAMVRVERLEGARLVVAAV</sequence>
<evidence type="ECO:0000313" key="7">
    <source>
        <dbReference type="EMBL" id="MFD1696998.1"/>
    </source>
</evidence>
<dbReference type="InterPro" id="IPR052165">
    <property type="entry name" value="Membrane_assoc_protease"/>
</dbReference>
<dbReference type="EMBL" id="JBHUFA010000013">
    <property type="protein sequence ID" value="MFD1696998.1"/>
    <property type="molecule type" value="Genomic_DNA"/>
</dbReference>
<feature type="transmembrane region" description="Helical" evidence="5">
    <location>
        <begin position="6"/>
        <end position="28"/>
    </location>
</feature>
<dbReference type="PANTHER" id="PTHR33507">
    <property type="entry name" value="INNER MEMBRANE PROTEIN YBBJ"/>
    <property type="match status" value="1"/>
</dbReference>
<reference evidence="8" key="1">
    <citation type="journal article" date="2019" name="Int. J. Syst. Evol. Microbiol.">
        <title>The Global Catalogue of Microorganisms (GCM) 10K type strain sequencing project: providing services to taxonomists for standard genome sequencing and annotation.</title>
        <authorList>
            <consortium name="The Broad Institute Genomics Platform"/>
            <consortium name="The Broad Institute Genome Sequencing Center for Infectious Disease"/>
            <person name="Wu L."/>
            <person name="Ma J."/>
        </authorList>
    </citation>
    <scope>NUCLEOTIDE SEQUENCE [LARGE SCALE GENOMIC DNA]</scope>
    <source>
        <strain evidence="8">JCM 3369</strain>
    </source>
</reference>
<evidence type="ECO:0000256" key="1">
    <source>
        <dbReference type="ARBA" id="ARBA00004141"/>
    </source>
</evidence>
<dbReference type="InterPro" id="IPR012340">
    <property type="entry name" value="NA-bd_OB-fold"/>
</dbReference>
<dbReference type="Proteomes" id="UP001597327">
    <property type="component" value="Unassembled WGS sequence"/>
</dbReference>